<dbReference type="PROSITE" id="PS50011">
    <property type="entry name" value="PROTEIN_KINASE_DOM"/>
    <property type="match status" value="1"/>
</dbReference>
<evidence type="ECO:0000256" key="3">
    <source>
        <dbReference type="ARBA" id="ARBA00022741"/>
    </source>
</evidence>
<evidence type="ECO:0000256" key="2">
    <source>
        <dbReference type="ARBA" id="ARBA00022679"/>
    </source>
</evidence>
<evidence type="ECO:0000256" key="5">
    <source>
        <dbReference type="ARBA" id="ARBA00022840"/>
    </source>
</evidence>
<dbReference type="AlphaFoldDB" id="A0A8T1WQE6"/>
<dbReference type="GO" id="GO:0005634">
    <property type="term" value="C:nucleus"/>
    <property type="evidence" value="ECO:0007669"/>
    <property type="project" value="TreeGrafter"/>
</dbReference>
<feature type="domain" description="Protein kinase" evidence="6">
    <location>
        <begin position="6"/>
        <end position="274"/>
    </location>
</feature>
<keyword evidence="4" id="KW-0418">Kinase</keyword>
<evidence type="ECO:0000259" key="6">
    <source>
        <dbReference type="PROSITE" id="PS50011"/>
    </source>
</evidence>
<gene>
    <name evidence="7" type="ORF">PHYBOEH_003355</name>
</gene>
<sequence>MLRGQFLVQQQLGVALFGDVWLCLDVLDDSRPVAIKEVHLGLAREALANHLPLDNPWAERHTIEALMMLRPHDNILHTRQQFQHNDSWFLVMEFCNGGDLWQRLEQAPHHRLPEAQALLLFTQIVNGVRFLHTNGIAHRDLSLENVLLSNGMCKICDFGLSTRADVVCQDRVGKNYYMAPEVVAGGRYDPRAADIWSLGIVLFVMLTGSPLLPIASVEEKAFKALEQFGLSLIIEEWGDGDLVSLATQDLLEKMLQVDPATRISIEEIVEHPAMHAP</sequence>
<protein>
    <recommendedName>
        <fullName evidence="6">Protein kinase domain-containing protein</fullName>
    </recommendedName>
</protein>
<comment type="caution">
    <text evidence="7">The sequence shown here is derived from an EMBL/GenBank/DDBJ whole genome shotgun (WGS) entry which is preliminary data.</text>
</comment>
<evidence type="ECO:0000256" key="4">
    <source>
        <dbReference type="ARBA" id="ARBA00022777"/>
    </source>
</evidence>
<proteinExistence type="predicted"/>
<dbReference type="FunFam" id="1.10.510.10:FF:000753">
    <property type="entry name" value="CAMK/CAMKL protein kinase"/>
    <property type="match status" value="1"/>
</dbReference>
<dbReference type="Proteomes" id="UP000693981">
    <property type="component" value="Unassembled WGS sequence"/>
</dbReference>
<dbReference type="PANTHER" id="PTHR24345">
    <property type="entry name" value="SERINE/THREONINE-PROTEIN KINASE PLK"/>
    <property type="match status" value="1"/>
</dbReference>
<dbReference type="Pfam" id="PF00069">
    <property type="entry name" value="Pkinase"/>
    <property type="match status" value="1"/>
</dbReference>
<evidence type="ECO:0000256" key="1">
    <source>
        <dbReference type="ARBA" id="ARBA00022527"/>
    </source>
</evidence>
<dbReference type="InterPro" id="IPR000719">
    <property type="entry name" value="Prot_kinase_dom"/>
</dbReference>
<organism evidence="7 8">
    <name type="scientific">Phytophthora boehmeriae</name>
    <dbReference type="NCBI Taxonomy" id="109152"/>
    <lineage>
        <taxon>Eukaryota</taxon>
        <taxon>Sar</taxon>
        <taxon>Stramenopiles</taxon>
        <taxon>Oomycota</taxon>
        <taxon>Peronosporomycetes</taxon>
        <taxon>Peronosporales</taxon>
        <taxon>Peronosporaceae</taxon>
        <taxon>Phytophthora</taxon>
    </lineage>
</organism>
<dbReference type="GO" id="GO:0004674">
    <property type="term" value="F:protein serine/threonine kinase activity"/>
    <property type="evidence" value="ECO:0007669"/>
    <property type="project" value="UniProtKB-KW"/>
</dbReference>
<keyword evidence="5" id="KW-0067">ATP-binding</keyword>
<keyword evidence="8" id="KW-1185">Reference proteome</keyword>
<reference evidence="7" key="1">
    <citation type="submission" date="2021-02" db="EMBL/GenBank/DDBJ databases">
        <authorList>
            <person name="Palmer J.M."/>
        </authorList>
    </citation>
    <scope>NUCLEOTIDE SEQUENCE</scope>
    <source>
        <strain evidence="7">SCRP23</strain>
    </source>
</reference>
<dbReference type="GO" id="GO:0005524">
    <property type="term" value="F:ATP binding"/>
    <property type="evidence" value="ECO:0007669"/>
    <property type="project" value="UniProtKB-KW"/>
</dbReference>
<name>A0A8T1WQE6_9STRA</name>
<accession>A0A8T1WQE6</accession>
<keyword evidence="1" id="KW-0723">Serine/threonine-protein kinase</keyword>
<keyword evidence="3" id="KW-0547">Nucleotide-binding</keyword>
<dbReference type="OrthoDB" id="193931at2759"/>
<dbReference type="PANTHER" id="PTHR24345:SF91">
    <property type="entry name" value="SERINE_THREONINE-PROTEIN KINASE PLK4"/>
    <property type="match status" value="1"/>
</dbReference>
<keyword evidence="2" id="KW-0808">Transferase</keyword>
<evidence type="ECO:0000313" key="8">
    <source>
        <dbReference type="Proteomes" id="UP000693981"/>
    </source>
</evidence>
<evidence type="ECO:0000313" key="7">
    <source>
        <dbReference type="EMBL" id="KAG7395676.1"/>
    </source>
</evidence>
<dbReference type="EMBL" id="JAGDFL010000194">
    <property type="protein sequence ID" value="KAG7395676.1"/>
    <property type="molecule type" value="Genomic_DNA"/>
</dbReference>